<dbReference type="EMBL" id="RCMV01000488">
    <property type="protein sequence ID" value="KAG3216375.1"/>
    <property type="molecule type" value="Genomic_DNA"/>
</dbReference>
<dbReference type="VEuPathDB" id="FungiDB:PC110_g18951"/>
<evidence type="ECO:0000313" key="5">
    <source>
        <dbReference type="EMBL" id="RAW24622.1"/>
    </source>
</evidence>
<protein>
    <submittedName>
        <fullName evidence="5">Uncharacterized protein</fullName>
    </submittedName>
</protein>
<reference evidence="5 6" key="1">
    <citation type="submission" date="2018-01" db="EMBL/GenBank/DDBJ databases">
        <title>Draft genome of the strawberry crown rot pathogen Phytophthora cactorum.</title>
        <authorList>
            <person name="Armitage A.D."/>
            <person name="Lysoe E."/>
            <person name="Nellist C.F."/>
            <person name="Harrison R.J."/>
            <person name="Brurberg M.B."/>
        </authorList>
    </citation>
    <scope>NUCLEOTIDE SEQUENCE [LARGE SCALE GENOMIC DNA]</scope>
    <source>
        <strain evidence="5 6">10300</strain>
    </source>
</reference>
<keyword evidence="6" id="KW-1185">Reference proteome</keyword>
<comment type="caution">
    <text evidence="5">The sequence shown here is derived from an EMBL/GenBank/DDBJ whole genome shotgun (WGS) entry which is preliminary data.</text>
</comment>
<evidence type="ECO:0000313" key="6">
    <source>
        <dbReference type="Proteomes" id="UP000251314"/>
    </source>
</evidence>
<gene>
    <name evidence="5" type="ORF">PC110_g18951</name>
    <name evidence="1" type="ORF">PC113_g15664</name>
    <name evidence="2" type="ORF">PC115_g13868</name>
    <name evidence="3" type="ORF">PC118_g14568</name>
    <name evidence="4" type="ORF">PC129_g12764</name>
</gene>
<dbReference type="Proteomes" id="UP000760860">
    <property type="component" value="Unassembled WGS sequence"/>
</dbReference>
<name>A0A329RMS8_9STRA</name>
<sequence length="71" mass="7709">MAVANAVTSTRACAHASQNTIALLTCTSSQTTTATPRRSVKALEYLEHAEVAMFQFLHKFFGSLLNSCYPV</sequence>
<evidence type="ECO:0000313" key="4">
    <source>
        <dbReference type="EMBL" id="KAG3216375.1"/>
    </source>
</evidence>
<dbReference type="AlphaFoldDB" id="A0A329RMS8"/>
<dbReference type="OrthoDB" id="10318467at2759"/>
<evidence type="ECO:0000313" key="3">
    <source>
        <dbReference type="EMBL" id="KAG2974357.1"/>
    </source>
</evidence>
<dbReference type="EMBL" id="RCMG01000588">
    <property type="protein sequence ID" value="KAG2851717.1"/>
    <property type="molecule type" value="Genomic_DNA"/>
</dbReference>
<dbReference type="Proteomes" id="UP000774804">
    <property type="component" value="Unassembled WGS sequence"/>
</dbReference>
<organism evidence="5 6">
    <name type="scientific">Phytophthora cactorum</name>
    <dbReference type="NCBI Taxonomy" id="29920"/>
    <lineage>
        <taxon>Eukaryota</taxon>
        <taxon>Sar</taxon>
        <taxon>Stramenopiles</taxon>
        <taxon>Oomycota</taxon>
        <taxon>Peronosporomycetes</taxon>
        <taxon>Peronosporales</taxon>
        <taxon>Peronosporaceae</taxon>
        <taxon>Phytophthora</taxon>
    </lineage>
</organism>
<dbReference type="EMBL" id="RCMI01000507">
    <property type="protein sequence ID" value="KAG2907605.1"/>
    <property type="molecule type" value="Genomic_DNA"/>
</dbReference>
<evidence type="ECO:0000313" key="1">
    <source>
        <dbReference type="EMBL" id="KAG2851717.1"/>
    </source>
</evidence>
<proteinExistence type="predicted"/>
<reference evidence="4" key="2">
    <citation type="submission" date="2018-05" db="EMBL/GenBank/DDBJ databases">
        <title>Effector identification in a new, highly contiguous assembly of the strawberry crown rot pathogen Phytophthora cactorum.</title>
        <authorList>
            <person name="Armitage A.D."/>
            <person name="Nellist C.F."/>
            <person name="Bates H."/>
            <person name="Vickerstaff R.J."/>
            <person name="Harrison R.J."/>
        </authorList>
    </citation>
    <scope>NUCLEOTIDE SEQUENCE</scope>
    <source>
        <strain evidence="1">15-7</strain>
        <strain evidence="2">4032</strain>
        <strain evidence="3">P415</strain>
        <strain evidence="4">P421</strain>
    </source>
</reference>
<accession>A0A329RMS8</accession>
<dbReference type="Proteomes" id="UP000251314">
    <property type="component" value="Unassembled WGS sequence"/>
</dbReference>
<dbReference type="Proteomes" id="UP000697107">
    <property type="component" value="Unassembled WGS sequence"/>
</dbReference>
<dbReference type="Proteomes" id="UP000735874">
    <property type="component" value="Unassembled WGS sequence"/>
</dbReference>
<dbReference type="EMBL" id="RCML01000535">
    <property type="protein sequence ID" value="KAG2974357.1"/>
    <property type="molecule type" value="Genomic_DNA"/>
</dbReference>
<evidence type="ECO:0000313" key="2">
    <source>
        <dbReference type="EMBL" id="KAG2907605.1"/>
    </source>
</evidence>
<dbReference type="EMBL" id="MJFZ01000859">
    <property type="protein sequence ID" value="RAW24622.1"/>
    <property type="molecule type" value="Genomic_DNA"/>
</dbReference>